<proteinExistence type="predicted"/>
<dbReference type="Proteomes" id="UP000242502">
    <property type="component" value="Unassembled WGS sequence"/>
</dbReference>
<dbReference type="AlphaFoldDB" id="A0A1D2QNV0"/>
<name>A0A1D2QNV0_9GAMM</name>
<sequence>MGSAKGYYLRANVWMPPTSGHSDAIRKKVFVEEIYHDHTFDLLTLSLHGPGYETELLQYDNNNIAGIVGEEVSVERQDRVRFHEGRILFMRANTDIHAQFPPSDISISLNIIPIDAKSLTRQQYRFDLLSNNRARITQVNYASMIYSQMALIDIAETIGDENTGEVLYDIARCHKSVGARSSALKVLHKKYSYRADELLNLSADDILLTKCIEQYMSE</sequence>
<protein>
    <submittedName>
        <fullName evidence="1">Uncharacterized protein</fullName>
    </submittedName>
</protein>
<accession>A0A1D2QNV0</accession>
<organism evidence="1 2">
    <name type="scientific">Candidatus Endobugula sertula</name>
    <name type="common">Bugula neritina bacterial symbiont</name>
    <dbReference type="NCBI Taxonomy" id="62101"/>
    <lineage>
        <taxon>Bacteria</taxon>
        <taxon>Pseudomonadati</taxon>
        <taxon>Pseudomonadota</taxon>
        <taxon>Gammaproteobacteria</taxon>
        <taxon>Cellvibrionales</taxon>
        <taxon>Cellvibrionaceae</taxon>
        <taxon>Candidatus Endobugula</taxon>
    </lineage>
</organism>
<comment type="caution">
    <text evidence="1">The sequence shown here is derived from an EMBL/GenBank/DDBJ whole genome shotgun (WGS) entry which is preliminary data.</text>
</comment>
<evidence type="ECO:0000313" key="2">
    <source>
        <dbReference type="Proteomes" id="UP000242502"/>
    </source>
</evidence>
<dbReference type="STRING" id="62101.AB835_10010"/>
<dbReference type="EMBL" id="MDLC01000035">
    <property type="protein sequence ID" value="ODS23223.1"/>
    <property type="molecule type" value="Genomic_DNA"/>
</dbReference>
<evidence type="ECO:0000313" key="1">
    <source>
        <dbReference type="EMBL" id="ODS23223.1"/>
    </source>
</evidence>
<reference evidence="1 2" key="1">
    <citation type="journal article" date="2016" name="Appl. Environ. Microbiol.">
        <title>Lack of Overt Genome Reduction in the Bryostatin-Producing Bryozoan Symbiont "Candidatus Endobugula sertula".</title>
        <authorList>
            <person name="Miller I.J."/>
            <person name="Vanee N."/>
            <person name="Fong S.S."/>
            <person name="Lim-Fong G.E."/>
            <person name="Kwan J.C."/>
        </authorList>
    </citation>
    <scope>NUCLEOTIDE SEQUENCE [LARGE SCALE GENOMIC DNA]</scope>
    <source>
        <strain evidence="1">AB1-4</strain>
    </source>
</reference>
<gene>
    <name evidence="1" type="ORF">AB835_10010</name>
</gene>